<keyword evidence="3" id="KW-1185">Reference proteome</keyword>
<dbReference type="Proteomes" id="UP000000329">
    <property type="component" value="Chromosome"/>
</dbReference>
<dbReference type="AlphaFoldDB" id="D8IWA5"/>
<protein>
    <submittedName>
        <fullName evidence="2">Exported protein</fullName>
    </submittedName>
</protein>
<dbReference type="RefSeq" id="WP_013232423.1">
    <property type="nucleotide sequence ID" value="NC_014323.1"/>
</dbReference>
<reference evidence="2 3" key="1">
    <citation type="submission" date="2010-04" db="EMBL/GenBank/DDBJ databases">
        <title>The genome of Herbaspirillum seropedicae SmR1, an endophytic, nitrogen-fixing, plant-growth promoting beta-Proteobacteria.</title>
        <authorList>
            <person name="Pedrosa F.O."/>
            <person name="Monteiro R.A."/>
            <person name="Wassem R."/>
            <person name="Cruz L.M."/>
            <person name="Ayub R.A."/>
            <person name="Colauto N.B."/>
            <person name="Fernandez M.A."/>
            <person name="Fungaro M.H.P."/>
            <person name="Grisard E.C."/>
            <person name="Hungria M."/>
            <person name="Madeira H.M.F."/>
            <person name="Nodari R.O."/>
            <person name="Osaku C.A."/>
            <person name="Petzl-Erler M.L."/>
            <person name="Terenzi H."/>
            <person name="Vieira L.G.E."/>
            <person name="Almeida M.I.M."/>
            <person name="Alves L.R."/>
            <person name="Arantes O.M.N."/>
            <person name="Balsanelli E."/>
            <person name="Barcellos F.G."/>
            <person name="Baura V.A."/>
            <person name="Binde D.R."/>
            <person name="Campo R.J."/>
            <person name="Chubatsu L.S."/>
            <person name="Chueire L.M.O."/>
            <person name="Ciferri R.R."/>
            <person name="Correa L.C."/>
            <person name="da Conceicao Silva J.L."/>
            <person name="Dabul A.N.G."/>
            <person name="Dambros B.P."/>
            <person name="Faoro H."/>
            <person name="Favetti A."/>
            <person name="Friedermann G."/>
            <person name="Furlaneto M.C."/>
            <person name="Gasques L.S."/>
            <person name="Gimenes C.C.T."/>
            <person name="Gioppo N.M.R."/>
            <person name="Glienke-Blanco C."/>
            <person name="Godoy L.P."/>
            <person name="Guerra M.P."/>
            <person name="Karp S."/>
            <person name="Kava-Cordeiro V."/>
            <person name="Margarido V.P."/>
            <person name="Mathioni S.M."/>
            <person name="Menck-Soares M.A."/>
            <person name="Murace N.K."/>
            <person name="Nicolas M.F."/>
            <person name="Oliveira C.E.C."/>
            <person name="Pagnan N.A.B."/>
            <person name="Pamphile J.A."/>
            <person name="Patussi E.V."/>
            <person name="Pereira L.F.P."/>
            <person name="Pereira-Ferrari L."/>
            <person name="Pinto F.G.S."/>
            <person name="Precoma C."/>
            <person name="Prioli A.J."/>
            <person name="Prioli S.M.A.P."/>
            <person name="Raittz R.T."/>
            <person name="Ramos H.J.O."/>
            <person name="Ribeiro E.M.S.F."/>
            <person name="Rigo L.U."/>
            <person name="Rocha C.L.M.S.C."/>
            <person name="Rocha S.N."/>
            <person name="Santos K."/>
            <person name="Satori D."/>
            <person name="Silva A.G."/>
            <person name="Simao R.C.G."/>
            <person name="Soares M.A.M."/>
            <person name="Souza E.M."/>
            <person name="Steffens M.B.R."/>
            <person name="Steindel M."/>
            <person name="Tadra-Sfeir M.Z."/>
            <person name="Takahashi E.K."/>
            <person name="Torres R.A."/>
            <person name="Valle J.S."/>
            <person name="Vernal J.I."/>
            <person name="Vilas-Boas L.A."/>
            <person name="Watanabe M.A.E."/>
            <person name="Weiss V.A."/>
            <person name="Yates M.A."/>
            <person name="Souza E.M."/>
        </authorList>
    </citation>
    <scope>NUCLEOTIDE SEQUENCE [LARGE SCALE GENOMIC DNA]</scope>
    <source>
        <strain evidence="2 3">SmR1</strain>
    </source>
</reference>
<sequence>MKYLIWLVVLLAVVVWFQRAKKSMLAGNDAAADARPESGIPRPKAGGTRRSAEPGAETMVQCAHCGIHFPVSEAVVHASGALYCSEEHRRLASF</sequence>
<dbReference type="HOGENOM" id="CLU_168222_1_0_4"/>
<dbReference type="GeneID" id="29391837"/>
<evidence type="ECO:0000256" key="1">
    <source>
        <dbReference type="SAM" id="MobiDB-lite"/>
    </source>
</evidence>
<proteinExistence type="predicted"/>
<name>D8IWA5_HERSS</name>
<accession>D8IWA5</accession>
<evidence type="ECO:0000313" key="2">
    <source>
        <dbReference type="EMBL" id="ADJ61903.1"/>
    </source>
</evidence>
<gene>
    <name evidence="2" type="ordered locus">Hsero_0378</name>
</gene>
<organism evidence="2 3">
    <name type="scientific">Herbaspirillum seropedicae (strain SmR1)</name>
    <dbReference type="NCBI Taxonomy" id="757424"/>
    <lineage>
        <taxon>Bacteria</taxon>
        <taxon>Pseudomonadati</taxon>
        <taxon>Pseudomonadota</taxon>
        <taxon>Betaproteobacteria</taxon>
        <taxon>Burkholderiales</taxon>
        <taxon>Oxalobacteraceae</taxon>
        <taxon>Herbaspirillum</taxon>
    </lineage>
</organism>
<dbReference type="NCBIfam" id="NF041023">
    <property type="entry name" value="PP0621_fam"/>
    <property type="match status" value="1"/>
</dbReference>
<dbReference type="KEGG" id="hse:Hsero_0378"/>
<dbReference type="STRING" id="757424.Hsero_0378"/>
<evidence type="ECO:0000313" key="3">
    <source>
        <dbReference type="Proteomes" id="UP000000329"/>
    </source>
</evidence>
<dbReference type="eggNOG" id="ENOG5033BBV">
    <property type="taxonomic scope" value="Bacteria"/>
</dbReference>
<dbReference type="OrthoDB" id="9814432at2"/>
<dbReference type="EMBL" id="CP002039">
    <property type="protein sequence ID" value="ADJ61903.1"/>
    <property type="molecule type" value="Genomic_DNA"/>
</dbReference>
<dbReference type="InterPro" id="IPR049708">
    <property type="entry name" value="PP0621-like"/>
</dbReference>
<feature type="region of interest" description="Disordered" evidence="1">
    <location>
        <begin position="27"/>
        <end position="53"/>
    </location>
</feature>